<dbReference type="InterPro" id="IPR003029">
    <property type="entry name" value="S1_domain"/>
</dbReference>
<dbReference type="InterPro" id="IPR011990">
    <property type="entry name" value="TPR-like_helical_dom_sf"/>
</dbReference>
<dbReference type="CDD" id="cd04465">
    <property type="entry name" value="S1_RPS1_repeat_ec2_hs2"/>
    <property type="match status" value="1"/>
</dbReference>
<proteinExistence type="inferred from homology"/>
<dbReference type="FunFam" id="2.40.50.140:FF:000035">
    <property type="entry name" value="30S ribosomal protein S1"/>
    <property type="match status" value="1"/>
</dbReference>
<dbReference type="PRINTS" id="PR00681">
    <property type="entry name" value="RIBOSOMALS1"/>
</dbReference>
<evidence type="ECO:0000256" key="4">
    <source>
        <dbReference type="SAM" id="MobiDB-lite"/>
    </source>
</evidence>
<dbReference type="Gene3D" id="1.25.40.10">
    <property type="entry name" value="Tetratricopeptide repeat domain"/>
    <property type="match status" value="1"/>
</dbReference>
<evidence type="ECO:0000313" key="6">
    <source>
        <dbReference type="EMBL" id="GIE94775.1"/>
    </source>
</evidence>
<dbReference type="GO" id="GO:0022627">
    <property type="term" value="C:cytosolic small ribosomal subunit"/>
    <property type="evidence" value="ECO:0007669"/>
    <property type="project" value="TreeGrafter"/>
</dbReference>
<dbReference type="GO" id="GO:0003729">
    <property type="term" value="F:mRNA binding"/>
    <property type="evidence" value="ECO:0007669"/>
    <property type="project" value="TreeGrafter"/>
</dbReference>
<dbReference type="PANTHER" id="PTHR10724">
    <property type="entry name" value="30S RIBOSOMAL PROTEIN S1"/>
    <property type="match status" value="1"/>
</dbReference>
<dbReference type="Proteomes" id="UP000636960">
    <property type="component" value="Unassembled WGS sequence"/>
</dbReference>
<evidence type="ECO:0000259" key="5">
    <source>
        <dbReference type="PROSITE" id="PS50126"/>
    </source>
</evidence>
<reference evidence="6" key="1">
    <citation type="submission" date="2021-01" db="EMBL/GenBank/DDBJ databases">
        <title>Whole genome shotgun sequence of Actinoplanes rishiriensis NBRC 108556.</title>
        <authorList>
            <person name="Komaki H."/>
            <person name="Tamura T."/>
        </authorList>
    </citation>
    <scope>NUCLEOTIDE SEQUENCE</scope>
    <source>
        <strain evidence="6">NBRC 108556</strain>
    </source>
</reference>
<dbReference type="PANTHER" id="PTHR10724:SF7">
    <property type="entry name" value="SMALL RIBOSOMAL SUBUNIT PROTEIN BS1C"/>
    <property type="match status" value="1"/>
</dbReference>
<dbReference type="AlphaFoldDB" id="A0A919MWK8"/>
<dbReference type="SMART" id="SM00316">
    <property type="entry name" value="S1"/>
    <property type="match status" value="4"/>
</dbReference>
<evidence type="ECO:0000256" key="3">
    <source>
        <dbReference type="ARBA" id="ARBA00023274"/>
    </source>
</evidence>
<keyword evidence="2" id="KW-0689">Ribosomal protein</keyword>
<dbReference type="InterPro" id="IPR035104">
    <property type="entry name" value="Ribosomal_protein_S1-like"/>
</dbReference>
<keyword evidence="7" id="KW-1185">Reference proteome</keyword>
<comment type="caution">
    <text evidence="6">The sequence shown here is derived from an EMBL/GenBank/DDBJ whole genome shotgun (WGS) entry which is preliminary data.</text>
</comment>
<dbReference type="NCBIfam" id="NF005208">
    <property type="entry name" value="PRK06676.1"/>
    <property type="match status" value="1"/>
</dbReference>
<feature type="compositionally biased region" description="Basic and acidic residues" evidence="4">
    <location>
        <begin position="811"/>
        <end position="822"/>
    </location>
</feature>
<name>A0A919MWK8_9ACTN</name>
<gene>
    <name evidence="6" type="ORF">Ari01nite_22400</name>
</gene>
<dbReference type="InterPro" id="IPR012340">
    <property type="entry name" value="NA-bd_OB-fold"/>
</dbReference>
<dbReference type="Gene3D" id="2.40.50.140">
    <property type="entry name" value="Nucleic acid-binding proteins"/>
    <property type="match status" value="4"/>
</dbReference>
<dbReference type="Pfam" id="PF00575">
    <property type="entry name" value="S1"/>
    <property type="match status" value="4"/>
</dbReference>
<keyword evidence="3" id="KW-0687">Ribonucleoprotein</keyword>
<feature type="domain" description="S1 motif" evidence="5">
    <location>
        <begin position="675"/>
        <end position="744"/>
    </location>
</feature>
<dbReference type="FunFam" id="2.40.50.140:FF:000039">
    <property type="entry name" value="30S ribosomal protein S1"/>
    <property type="match status" value="1"/>
</dbReference>
<protein>
    <recommendedName>
        <fullName evidence="5">S1 motif domain-containing protein</fullName>
    </recommendedName>
</protein>
<feature type="domain" description="S1 motif" evidence="5">
    <location>
        <begin position="590"/>
        <end position="658"/>
    </location>
</feature>
<accession>A0A919MWK8</accession>
<dbReference type="GO" id="GO:0006412">
    <property type="term" value="P:translation"/>
    <property type="evidence" value="ECO:0007669"/>
    <property type="project" value="TreeGrafter"/>
</dbReference>
<dbReference type="SUPFAM" id="SSF50249">
    <property type="entry name" value="Nucleic acid-binding proteins"/>
    <property type="match status" value="4"/>
</dbReference>
<evidence type="ECO:0000256" key="1">
    <source>
        <dbReference type="ARBA" id="ARBA00006767"/>
    </source>
</evidence>
<dbReference type="InterPro" id="IPR050437">
    <property type="entry name" value="Ribos_protein_bS1-like"/>
</dbReference>
<evidence type="ECO:0000256" key="2">
    <source>
        <dbReference type="ARBA" id="ARBA00022980"/>
    </source>
</evidence>
<feature type="region of interest" description="Disordered" evidence="4">
    <location>
        <begin position="811"/>
        <end position="836"/>
    </location>
</feature>
<dbReference type="PROSITE" id="PS50126">
    <property type="entry name" value="S1"/>
    <property type="match status" value="4"/>
</dbReference>
<feature type="domain" description="S1 motif" evidence="5">
    <location>
        <begin position="504"/>
        <end position="569"/>
    </location>
</feature>
<sequence>MTALAQAISGAEEAVRAALGGTDLDGPVEQALAEEPDAAASCELAALLAEAQRPDLAIRVLQAAAGRSEGAERARVHNLRGLLLADAGHLTEAGDALQEALADADDEVAPRVRVNLAALALARGDLAGAKEAEPGLTDPRLVFTSCFTRLQAEALREERWAVPQTAEALAAAATAVQEALPAGHPAAVSTLADLAYGRFQAARLAGDTERLGELLAALSGPVRLLGTALGIDHPRVLAARVRLTECGVAAGTDHAAVLDDSLRTARWALRRLGPDHPLTLAASAQAGVAQLAAARRDGAADGLAEAARQLAGVAEDAGRTLGPVHPVTVVALANGALAELAAAARARSADLAGTAADHLAEASTRIGRALGPAHSTAALVYRSLRACRQVLNAPGDDEAWRSVDAALDATGSDEIIRPVNDGDTLSGTVVRVDKGEVLVDVGYTADGVIPSRELPREAAPLAVGDRVEAVVLTTADPQGRLLLSKKRADQERTWDRIEKLRDGDQPVQGKVVEVVKGGLIVDIGLRAFLPASLVELRRVRDLRPYLGRELELKVLEMDRGRGNVVLSRRAALEQAKTANRADVLGSLQKGQIRKGVVSSIVNFGVFVDLGGVDGLVHVSELSWRHVNHPTDVVQVGQEVSVEVTEVDHDRERVSLSYRATQEDPWHEFARENAIGQIVPGTVTKLVPFGVFVRLDDGIEGLVHISELAETHVEQPDQVTRAGAAVFVKVLDIDLRRRRISLSLKQADEAITDDEEYFDPTMYGMAAAYDAEGNYIYPEGFDPETGEWLEGYEAQRDAWEREYEQARLRFDAHTRQVRQRREGGPAAAPPPAESDVGEALAALRERLGADRDG</sequence>
<comment type="similarity">
    <text evidence="1">Belongs to the bacterial ribosomal protein bS1 family.</text>
</comment>
<dbReference type="SUPFAM" id="SSF48452">
    <property type="entry name" value="TPR-like"/>
    <property type="match status" value="1"/>
</dbReference>
<evidence type="ECO:0000313" key="7">
    <source>
        <dbReference type="Proteomes" id="UP000636960"/>
    </source>
</evidence>
<dbReference type="CDD" id="cd05687">
    <property type="entry name" value="S1_RPS1_repeat_ec1_hs1"/>
    <property type="match status" value="1"/>
</dbReference>
<feature type="domain" description="S1 motif" evidence="5">
    <location>
        <begin position="422"/>
        <end position="486"/>
    </location>
</feature>
<organism evidence="6 7">
    <name type="scientific">Paractinoplanes rishiriensis</name>
    <dbReference type="NCBI Taxonomy" id="1050105"/>
    <lineage>
        <taxon>Bacteria</taxon>
        <taxon>Bacillati</taxon>
        <taxon>Actinomycetota</taxon>
        <taxon>Actinomycetes</taxon>
        <taxon>Micromonosporales</taxon>
        <taxon>Micromonosporaceae</taxon>
        <taxon>Paractinoplanes</taxon>
    </lineage>
</organism>
<dbReference type="GO" id="GO:0003735">
    <property type="term" value="F:structural constituent of ribosome"/>
    <property type="evidence" value="ECO:0007669"/>
    <property type="project" value="TreeGrafter"/>
</dbReference>
<dbReference type="EMBL" id="BOMV01000018">
    <property type="protein sequence ID" value="GIE94775.1"/>
    <property type="molecule type" value="Genomic_DNA"/>
</dbReference>
<dbReference type="CDD" id="cd05688">
    <property type="entry name" value="S1_RPS1_repeat_ec3"/>
    <property type="match status" value="1"/>
</dbReference>